<evidence type="ECO:0000313" key="1">
    <source>
        <dbReference type="EMBL" id="TKR63176.1"/>
    </source>
</evidence>
<proteinExistence type="predicted"/>
<dbReference type="Proteomes" id="UP000298663">
    <property type="component" value="Unassembled WGS sequence"/>
</dbReference>
<gene>
    <name evidence="1" type="ORF">L596_027039</name>
</gene>
<comment type="caution">
    <text evidence="1">The sequence shown here is derived from an EMBL/GenBank/DDBJ whole genome shotgun (WGS) entry which is preliminary data.</text>
</comment>
<reference evidence="1 2" key="2">
    <citation type="journal article" date="2019" name="G3 (Bethesda)">
        <title>Hybrid Assembly of the Genome of the Entomopathogenic Nematode Steinernema carpocapsae Identifies the X-Chromosome.</title>
        <authorList>
            <person name="Serra L."/>
            <person name="Macchietto M."/>
            <person name="Macias-Munoz A."/>
            <person name="McGill C.J."/>
            <person name="Rodriguez I.M."/>
            <person name="Rodriguez B."/>
            <person name="Murad R."/>
            <person name="Mortazavi A."/>
        </authorList>
    </citation>
    <scope>NUCLEOTIDE SEQUENCE [LARGE SCALE GENOMIC DNA]</scope>
    <source>
        <strain evidence="1 2">ALL</strain>
    </source>
</reference>
<accession>A0A4U5M349</accession>
<dbReference type="EMBL" id="AZBU02000010">
    <property type="protein sequence ID" value="TKR63176.1"/>
    <property type="molecule type" value="Genomic_DNA"/>
</dbReference>
<reference evidence="1 2" key="1">
    <citation type="journal article" date="2015" name="Genome Biol.">
        <title>Comparative genomics of Steinernema reveals deeply conserved gene regulatory networks.</title>
        <authorList>
            <person name="Dillman A.R."/>
            <person name="Macchietto M."/>
            <person name="Porter C.F."/>
            <person name="Rogers A."/>
            <person name="Williams B."/>
            <person name="Antoshechkin I."/>
            <person name="Lee M.M."/>
            <person name="Goodwin Z."/>
            <person name="Lu X."/>
            <person name="Lewis E.E."/>
            <person name="Goodrich-Blair H."/>
            <person name="Stock S.P."/>
            <person name="Adams B.J."/>
            <person name="Sternberg P.W."/>
            <person name="Mortazavi A."/>
        </authorList>
    </citation>
    <scope>NUCLEOTIDE SEQUENCE [LARGE SCALE GENOMIC DNA]</scope>
    <source>
        <strain evidence="1 2">ALL</strain>
    </source>
</reference>
<keyword evidence="2" id="KW-1185">Reference proteome</keyword>
<evidence type="ECO:0000313" key="2">
    <source>
        <dbReference type="Proteomes" id="UP000298663"/>
    </source>
</evidence>
<sequence>MDKSDLPSTSSASAQSVTDESNLASTCYKSSRPRSIYEPSFTCTHYQALQKAQELAARYSESGDVQLLEFLYGSQAFIQHSASVLNQKPRFLADLPYEIIREIVNQAEIRPDDLENVLKLKGPFSTMVKTRKVKMSVDITGAYPADTISDERVPVQISNYQPLHDTCIHSLQINLSDARSNLFEVQNSDRIIQTLRLALRGWIDNLFIQVPISSQQWHVDFINTVFQNSPSFISAKSIRVNLGNNKCNSPDLPDLLQVCRPLKEFLKRAVTQTREQGLIFTYNGETNNELGDAVASGFCQECIKQCEYSCFLNEAQVKTILDRKDVVSKYDQATIRFNINRDFEEGFPAFLRNHFRVEETAEHYYDNRSKIARTGYYIAILRRKNKVTVTVAKDKKGGN</sequence>
<organism evidence="1 2">
    <name type="scientific">Steinernema carpocapsae</name>
    <name type="common">Entomopathogenic nematode</name>
    <dbReference type="NCBI Taxonomy" id="34508"/>
    <lineage>
        <taxon>Eukaryota</taxon>
        <taxon>Metazoa</taxon>
        <taxon>Ecdysozoa</taxon>
        <taxon>Nematoda</taxon>
        <taxon>Chromadorea</taxon>
        <taxon>Rhabditida</taxon>
        <taxon>Tylenchina</taxon>
        <taxon>Panagrolaimomorpha</taxon>
        <taxon>Strongyloidoidea</taxon>
        <taxon>Steinernematidae</taxon>
        <taxon>Steinernema</taxon>
    </lineage>
</organism>
<dbReference type="AlphaFoldDB" id="A0A4U5M349"/>
<protein>
    <submittedName>
        <fullName evidence="1">Uncharacterized protein</fullName>
    </submittedName>
</protein>
<name>A0A4U5M349_STECR</name>